<dbReference type="eggNOG" id="COG1404">
    <property type="taxonomic scope" value="Bacteria"/>
</dbReference>
<dbReference type="PRINTS" id="PR00723">
    <property type="entry name" value="SUBTILISIN"/>
</dbReference>
<feature type="signal peptide" evidence="6">
    <location>
        <begin position="1"/>
        <end position="25"/>
    </location>
</feature>
<keyword evidence="4 5" id="KW-0720">Serine protease</keyword>
<reference evidence="8" key="1">
    <citation type="submission" date="2011-09" db="EMBL/GenBank/DDBJ databases">
        <title>The permanent draft genome of Mucilaginibacter paludis DSM 18603.</title>
        <authorList>
            <consortium name="US DOE Joint Genome Institute (JGI-PGF)"/>
            <person name="Lucas S."/>
            <person name="Han J."/>
            <person name="Lapidus A."/>
            <person name="Bruce D."/>
            <person name="Goodwin L."/>
            <person name="Pitluck S."/>
            <person name="Peters L."/>
            <person name="Kyrpides N."/>
            <person name="Mavromatis K."/>
            <person name="Ivanova N."/>
            <person name="Mikhailova N."/>
            <person name="Held B."/>
            <person name="Detter J.C."/>
            <person name="Tapia R."/>
            <person name="Han C."/>
            <person name="Land M."/>
            <person name="Hauser L."/>
            <person name="Markowitz V."/>
            <person name="Cheng J.-F."/>
            <person name="Hugenholtz P."/>
            <person name="Woyke T."/>
            <person name="Wu D."/>
            <person name="Tindall B."/>
            <person name="Brambilla E."/>
            <person name="Klenk H.-P."/>
            <person name="Eisen J.A."/>
        </authorList>
    </citation>
    <scope>NUCLEOTIDE SEQUENCE [LARGE SCALE GENOMIC DNA]</scope>
    <source>
        <strain evidence="8">DSM 18603</strain>
    </source>
</reference>
<feature type="active site" description="Charge relay system" evidence="5">
    <location>
        <position position="76"/>
    </location>
</feature>
<dbReference type="PROSITE" id="PS00137">
    <property type="entry name" value="SUBTILASE_HIS"/>
    <property type="match status" value="1"/>
</dbReference>
<dbReference type="HOGENOM" id="CLU_022359_0_0_10"/>
<organism evidence="8 9">
    <name type="scientific">Mucilaginibacter paludis DSM 18603</name>
    <dbReference type="NCBI Taxonomy" id="714943"/>
    <lineage>
        <taxon>Bacteria</taxon>
        <taxon>Pseudomonadati</taxon>
        <taxon>Bacteroidota</taxon>
        <taxon>Sphingobacteriia</taxon>
        <taxon>Sphingobacteriales</taxon>
        <taxon>Sphingobacteriaceae</taxon>
        <taxon>Mucilaginibacter</taxon>
    </lineage>
</organism>
<dbReference type="Pfam" id="PF00082">
    <property type="entry name" value="Peptidase_S8"/>
    <property type="match status" value="1"/>
</dbReference>
<evidence type="ECO:0000256" key="3">
    <source>
        <dbReference type="ARBA" id="ARBA00022801"/>
    </source>
</evidence>
<keyword evidence="9" id="KW-1185">Reference proteome</keyword>
<dbReference type="InterPro" id="IPR022398">
    <property type="entry name" value="Peptidase_S8_His-AS"/>
</dbReference>
<protein>
    <submittedName>
        <fullName evidence="8">Peptidase S8 and S53 subtilisin kexin sedolisin</fullName>
    </submittedName>
</protein>
<dbReference type="InterPro" id="IPR015500">
    <property type="entry name" value="Peptidase_S8_subtilisin-rel"/>
</dbReference>
<evidence type="ECO:0000313" key="8">
    <source>
        <dbReference type="EMBL" id="EHQ28089.1"/>
    </source>
</evidence>
<dbReference type="Proteomes" id="UP000002774">
    <property type="component" value="Chromosome"/>
</dbReference>
<dbReference type="PROSITE" id="PS51892">
    <property type="entry name" value="SUBTILASE"/>
    <property type="match status" value="1"/>
</dbReference>
<keyword evidence="3 5" id="KW-0378">Hydrolase</keyword>
<gene>
    <name evidence="8" type="ORF">Mucpa_3998</name>
</gene>
<dbReference type="AlphaFoldDB" id="H1Y4P5"/>
<comment type="similarity">
    <text evidence="1 5">Belongs to the peptidase S8 family.</text>
</comment>
<dbReference type="Gene3D" id="3.40.50.200">
    <property type="entry name" value="Peptidase S8/S53 domain"/>
    <property type="match status" value="2"/>
</dbReference>
<dbReference type="STRING" id="714943.Mucpa_3998"/>
<evidence type="ECO:0000256" key="6">
    <source>
        <dbReference type="SAM" id="SignalP"/>
    </source>
</evidence>
<dbReference type="SUPFAM" id="SSF52743">
    <property type="entry name" value="Subtilisin-like"/>
    <property type="match status" value="1"/>
</dbReference>
<name>H1Y4P5_9SPHI</name>
<dbReference type="EMBL" id="CM001403">
    <property type="protein sequence ID" value="EHQ28089.1"/>
    <property type="molecule type" value="Genomic_DNA"/>
</dbReference>
<dbReference type="PANTHER" id="PTHR43399">
    <property type="entry name" value="SUBTILISIN-RELATED"/>
    <property type="match status" value="1"/>
</dbReference>
<feature type="domain" description="Peptidase S8/S53" evidence="7">
    <location>
        <begin position="68"/>
        <end position="504"/>
    </location>
</feature>
<dbReference type="InterPro" id="IPR051048">
    <property type="entry name" value="Peptidase_S8/S53_subtilisin"/>
</dbReference>
<evidence type="ECO:0000313" key="9">
    <source>
        <dbReference type="Proteomes" id="UP000002774"/>
    </source>
</evidence>
<evidence type="ECO:0000256" key="2">
    <source>
        <dbReference type="ARBA" id="ARBA00022670"/>
    </source>
</evidence>
<dbReference type="GO" id="GO:0004252">
    <property type="term" value="F:serine-type endopeptidase activity"/>
    <property type="evidence" value="ECO:0007669"/>
    <property type="project" value="UniProtKB-UniRule"/>
</dbReference>
<dbReference type="OrthoDB" id="9798386at2"/>
<dbReference type="PROSITE" id="PS00138">
    <property type="entry name" value="SUBTILASE_SER"/>
    <property type="match status" value="1"/>
</dbReference>
<dbReference type="InterPro" id="IPR000209">
    <property type="entry name" value="Peptidase_S8/S53_dom"/>
</dbReference>
<evidence type="ECO:0000256" key="1">
    <source>
        <dbReference type="ARBA" id="ARBA00011073"/>
    </source>
</evidence>
<dbReference type="RefSeq" id="WP_008508824.1">
    <property type="nucleotide sequence ID" value="NZ_CM001403.1"/>
</dbReference>
<sequence length="548" mass="59298">MINLSNKFYGFAICGAFFLNITASAQNTTAVVEVPLPKNWHQMDLKADGYYGISLNQAYQFLKGKKSKTVVVATIDSGADTLQKDLKSILWTNPKEIPGNGIDDDHDGYVDDVHGWNFLGGANGKCDFNETTEEVREFFKLKAKYTNVTDATTTDKKEYAYWLKVKAIRDSTVSKSDAEIKQLSPIMNVFMVTSGVLKSALKLTPDASFTVSDLDKLDTKNDTLIQSKTIWTGVLQQEGGTANSTKVIKDLSEYLKKLNNDINPDLDSRKNIVGDNPDDNTNTKYGNNLVKFEDASHGTGVAGLIGAVRHNGYGIDGVADNVRIMPIKAVPDGDEYDKDIANAIHFAVDHGAKVINMSFGKKLSPHKNWVDEAFKYAAAKNVLLVMASGNDNQDVDAVPSFPNDTFQDGSGTDAANLINVGASAAKLDEKLAASFSNYGKKNVDVFAPGAKVTSIDKDAEFNTADGTSFASPITAGIAALLLEYYPKLSARQVKQIIMQSARPLTGVMVLKPGSTTEKVDFTTLCKSGGIVNAYQAVLIASKTKGELK</sequence>
<evidence type="ECO:0000256" key="4">
    <source>
        <dbReference type="ARBA" id="ARBA00022825"/>
    </source>
</evidence>
<keyword evidence="2 5" id="KW-0645">Protease</keyword>
<dbReference type="PANTHER" id="PTHR43399:SF4">
    <property type="entry name" value="CELL WALL-ASSOCIATED PROTEASE"/>
    <property type="match status" value="1"/>
</dbReference>
<dbReference type="InterPro" id="IPR036852">
    <property type="entry name" value="Peptidase_S8/S53_dom_sf"/>
</dbReference>
<accession>H1Y4P5</accession>
<feature type="active site" description="Charge relay system" evidence="5">
    <location>
        <position position="297"/>
    </location>
</feature>
<evidence type="ECO:0000259" key="7">
    <source>
        <dbReference type="Pfam" id="PF00082"/>
    </source>
</evidence>
<evidence type="ECO:0000256" key="5">
    <source>
        <dbReference type="PROSITE-ProRule" id="PRU01240"/>
    </source>
</evidence>
<keyword evidence="6" id="KW-0732">Signal</keyword>
<dbReference type="GO" id="GO:0006508">
    <property type="term" value="P:proteolysis"/>
    <property type="evidence" value="ECO:0007669"/>
    <property type="project" value="UniProtKB-KW"/>
</dbReference>
<proteinExistence type="inferred from homology"/>
<feature type="active site" description="Charge relay system" evidence="5">
    <location>
        <position position="468"/>
    </location>
</feature>
<feature type="chain" id="PRO_5003558261" evidence="6">
    <location>
        <begin position="26"/>
        <end position="548"/>
    </location>
</feature>
<dbReference type="InterPro" id="IPR023828">
    <property type="entry name" value="Peptidase_S8_Ser-AS"/>
</dbReference>